<organism evidence="2 3">
    <name type="scientific">Leucocoprinus birnbaumii</name>
    <dbReference type="NCBI Taxonomy" id="56174"/>
    <lineage>
        <taxon>Eukaryota</taxon>
        <taxon>Fungi</taxon>
        <taxon>Dikarya</taxon>
        <taxon>Basidiomycota</taxon>
        <taxon>Agaricomycotina</taxon>
        <taxon>Agaricomycetes</taxon>
        <taxon>Agaricomycetidae</taxon>
        <taxon>Agaricales</taxon>
        <taxon>Agaricineae</taxon>
        <taxon>Agaricaceae</taxon>
        <taxon>Leucocoprinus</taxon>
    </lineage>
</organism>
<protein>
    <submittedName>
        <fullName evidence="2">Uncharacterized protein</fullName>
    </submittedName>
</protein>
<reference evidence="2" key="1">
    <citation type="submission" date="2022-07" db="EMBL/GenBank/DDBJ databases">
        <title>Genome Sequence of Leucocoprinus birnbaumii.</title>
        <authorList>
            <person name="Buettner E."/>
        </authorList>
    </citation>
    <scope>NUCLEOTIDE SEQUENCE</scope>
    <source>
        <strain evidence="2">VT141</strain>
    </source>
</reference>
<comment type="caution">
    <text evidence="2">The sequence shown here is derived from an EMBL/GenBank/DDBJ whole genome shotgun (WGS) entry which is preliminary data.</text>
</comment>
<accession>A0AAD5VIZ1</accession>
<evidence type="ECO:0000313" key="2">
    <source>
        <dbReference type="EMBL" id="KAJ3561391.1"/>
    </source>
</evidence>
<name>A0AAD5VIZ1_9AGAR</name>
<proteinExistence type="predicted"/>
<gene>
    <name evidence="2" type="ORF">NP233_g10220</name>
</gene>
<feature type="region of interest" description="Disordered" evidence="1">
    <location>
        <begin position="161"/>
        <end position="180"/>
    </location>
</feature>
<dbReference type="AlphaFoldDB" id="A0AAD5VIZ1"/>
<dbReference type="EMBL" id="JANIEX010001011">
    <property type="protein sequence ID" value="KAJ3561391.1"/>
    <property type="molecule type" value="Genomic_DNA"/>
</dbReference>
<evidence type="ECO:0000256" key="1">
    <source>
        <dbReference type="SAM" id="MobiDB-lite"/>
    </source>
</evidence>
<feature type="compositionally biased region" description="Polar residues" evidence="1">
    <location>
        <begin position="171"/>
        <end position="180"/>
    </location>
</feature>
<sequence length="180" mass="19813">MGTWSVYVHSLGVDHAICLHREHTDPISTGYSRADSFFTVLDGREERGRMLGCGMLEDDGENFGWDGAGDGLDFIAAAEGCAGGVETSDLLVELLDGGSHDLFLLPAPNSRQIPTLYPSHALPTCSVCSGGIAWGYHTSLSNKGLQRRIIRQHWRRKYRSSYPPVLRPPQRDNTTLRDPS</sequence>
<dbReference type="Proteomes" id="UP001213000">
    <property type="component" value="Unassembled WGS sequence"/>
</dbReference>
<keyword evidence="3" id="KW-1185">Reference proteome</keyword>
<evidence type="ECO:0000313" key="3">
    <source>
        <dbReference type="Proteomes" id="UP001213000"/>
    </source>
</evidence>